<feature type="compositionally biased region" description="Polar residues" evidence="1">
    <location>
        <begin position="1"/>
        <end position="12"/>
    </location>
</feature>
<evidence type="ECO:0000256" key="2">
    <source>
        <dbReference type="SAM" id="Phobius"/>
    </source>
</evidence>
<protein>
    <submittedName>
        <fullName evidence="3">Uncharacterized protein</fullName>
    </submittedName>
</protein>
<feature type="transmembrane region" description="Helical" evidence="2">
    <location>
        <begin position="116"/>
        <end position="134"/>
    </location>
</feature>
<organism evidence="3 4">
    <name type="scientific">Aduncisulcus paluster</name>
    <dbReference type="NCBI Taxonomy" id="2918883"/>
    <lineage>
        <taxon>Eukaryota</taxon>
        <taxon>Metamonada</taxon>
        <taxon>Carpediemonas-like organisms</taxon>
        <taxon>Aduncisulcus</taxon>
    </lineage>
</organism>
<feature type="transmembrane region" description="Helical" evidence="2">
    <location>
        <begin position="49"/>
        <end position="69"/>
    </location>
</feature>
<feature type="transmembrane region" description="Helical" evidence="2">
    <location>
        <begin position="1191"/>
        <end position="1215"/>
    </location>
</feature>
<feature type="transmembrane region" description="Helical" evidence="2">
    <location>
        <begin position="1450"/>
        <end position="1471"/>
    </location>
</feature>
<feature type="transmembrane region" description="Helical" evidence="2">
    <location>
        <begin position="314"/>
        <end position="340"/>
    </location>
</feature>
<comment type="caution">
    <text evidence="3">The sequence shown here is derived from an EMBL/GenBank/DDBJ whole genome shotgun (WGS) entry which is preliminary data.</text>
</comment>
<dbReference type="EMBL" id="BQXS01011494">
    <property type="protein sequence ID" value="GKT13250.1"/>
    <property type="molecule type" value="Genomic_DNA"/>
</dbReference>
<evidence type="ECO:0000256" key="1">
    <source>
        <dbReference type="SAM" id="MobiDB-lite"/>
    </source>
</evidence>
<feature type="transmembrane region" description="Helical" evidence="2">
    <location>
        <begin position="236"/>
        <end position="252"/>
    </location>
</feature>
<feature type="region of interest" description="Disordered" evidence="1">
    <location>
        <begin position="1324"/>
        <end position="1364"/>
    </location>
</feature>
<feature type="transmembrane region" description="Helical" evidence="2">
    <location>
        <begin position="258"/>
        <end position="277"/>
    </location>
</feature>
<keyword evidence="2" id="KW-0472">Membrane</keyword>
<feature type="region of interest" description="Disordered" evidence="1">
    <location>
        <begin position="433"/>
        <end position="496"/>
    </location>
</feature>
<feature type="region of interest" description="Disordered" evidence="1">
    <location>
        <begin position="1"/>
        <end position="35"/>
    </location>
</feature>
<proteinExistence type="predicted"/>
<keyword evidence="2" id="KW-1133">Transmembrane helix</keyword>
<dbReference type="Proteomes" id="UP001057375">
    <property type="component" value="Unassembled WGS sequence"/>
</dbReference>
<feature type="compositionally biased region" description="Basic and acidic residues" evidence="1">
    <location>
        <begin position="446"/>
        <end position="465"/>
    </location>
</feature>
<evidence type="ECO:0000313" key="3">
    <source>
        <dbReference type="EMBL" id="GKT13250.1"/>
    </source>
</evidence>
<name>A0ABQ5JW13_9EUKA</name>
<gene>
    <name evidence="3" type="ORF">ADUPG1_010233</name>
</gene>
<reference evidence="3" key="1">
    <citation type="submission" date="2022-03" db="EMBL/GenBank/DDBJ databases">
        <title>Draft genome sequence of Aduncisulcus paluster, a free-living microaerophilic Fornicata.</title>
        <authorList>
            <person name="Yuyama I."/>
            <person name="Kume K."/>
            <person name="Tamura T."/>
            <person name="Inagaki Y."/>
            <person name="Hashimoto T."/>
        </authorList>
    </citation>
    <scope>NUCLEOTIDE SEQUENCE</scope>
    <source>
        <strain evidence="3">NY0171</strain>
    </source>
</reference>
<feature type="transmembrane region" description="Helical" evidence="2">
    <location>
        <begin position="146"/>
        <end position="170"/>
    </location>
</feature>
<evidence type="ECO:0000313" key="4">
    <source>
        <dbReference type="Proteomes" id="UP001057375"/>
    </source>
</evidence>
<feature type="compositionally biased region" description="Low complexity" evidence="1">
    <location>
        <begin position="20"/>
        <end position="33"/>
    </location>
</feature>
<feature type="transmembrane region" description="Helical" evidence="2">
    <location>
        <begin position="925"/>
        <end position="950"/>
    </location>
</feature>
<keyword evidence="4" id="KW-1185">Reference proteome</keyword>
<keyword evidence="2" id="KW-0812">Transmembrane</keyword>
<feature type="compositionally biased region" description="Basic residues" evidence="1">
    <location>
        <begin position="472"/>
        <end position="481"/>
    </location>
</feature>
<accession>A0ABQ5JW13</accession>
<feature type="transmembrane region" description="Helical" evidence="2">
    <location>
        <begin position="284"/>
        <end position="308"/>
    </location>
</feature>
<sequence length="1724" mass="191443">MNAPPSASNSVGSAPPSEVSSGSRKSGASSASSIGGGGRTITNKFLHGFFLLSQHVRLPALLFILLLIYESFQTDSIILSILSAESQTLQRVSSLFSKIFLFNCYESSSPDSYMKIFYGLLSVPVFVFVCMIWAGTKNASTISSDFGFFLIKVISTVLSIIPYVVLNPWIWVSSRLTVAMSTSDWTSSSLAGGMIAIGIISFLLIIGTCIMFALFFFDSRIRMQPSRHRAHTRDDVIVFFLKIIMCVLAWQFRTTPSLVCAFVFLFQTLTLTIKVIFSSFYSDVINIIGCALVGKTAATSFGFCLYMFSGNTNVYRIVLYVAPWIGMLIGGVLSFLRLFLVRRNVIKAVIRMRDVLYDDIYSPGDDELRRLKENAPVGLDNDNDKVKLSAWQIRMNEIKTRMAKRVLKKSYTRGVTKEAGMAKIKRYFQEKGVPQSLTRKKRKIKRDIERQQEMQTKRDSKKEKAIGNLKRGSGHGSHRSNAHSFSHQPSSQSNKVVSSTSGYGCIEWSSVYDVEMSIRPLLKYLRALYSLGAKDGGKYHTEYSVLRDVVSCLYEIAQEQFPDNMMLIAMSTMFLYSFRQDRLLFVLRKAKQTIQTASLDVRMIIFTADELHKQEQVDSTVAVKHNSGVRKARRLTSQGLNQLLCLWRVFVQNAAYREGLGTIFGEVNDDSFDPQADDSMVQISGSHHSSMHSTTMSSTSLDVADEAHASVMVPAQVREKVLHYMRELSKTMQLADDTFSTLLKRATPALLRGYASYVMCVCGDVISAREYNAQSHEMEQYQEAVRSVAPRLSAAAMWRELVSDNGAAVEDNTMQLADDTFSTLLKRATPALLRGYASYVMCVCGDVISAREYNAQSHEMEQYQEAVRSVAPRLSAAAMWRELVSDNGAAVEDNVSQDYLSLGGDTFAPGYGIRRMEEAFGTSHITVRLCIVGILLCLVLCGGGIIAISIGQAISTNHQISEELTSAISLSYESLAALKSVSAFRHTSYADYVLSSARTSSQAFFWKYDLDSVNTRENISTISGMLAGETASSTVDSSLIEIIGTSNFRQTMFFSDVAQNYSEPDALDVLLYNSATTDDLPDIDWTPSDGDLDDVFTTSSTEQMSIWRGMSTVLQQGISFLDDYPTDAYFPTYQQTDQSVPDIDTALQLTRELTIDSDYRSFINNLQTTLIPTLEEIREARPDHMAHMISVMIWTLLVIVFVFLAFTIIPIIIFVHGPIASFFQQMELYMGLLFGLSFEEGMTIYEGIKQRGNAMDVNMGSSIMNSSRSDGQDFHTILSGGSEQFSNPHAQNLDHMDGVAPSDGEGPLILPDTVMTRTPFNGVGGLGSQDSNTFSDSGKGAKRGASGDLGTKDDTETFEAEGVDGAEVKKDRDIRDMKRALEHQSVSARKTVEDDLKLKEKGGFPGVLYGKSKEWEGVDHDDTASEGVKQRGKFIQYLSIACGRIDCTHFTLLVVFGFFFLVFYFIAFIALHRAKVVSTYSHSANNVNVSIMRAYSDASLLVLSEVGELTTYHAELERDRVLKLLQSSSAVLDEDYSAFIEGYDEITGVVERFPAIMPYIFSPACLYLHTPNCTDDTKLTLNDVLGSYIVELSSLGQEEVSSVDHVTADDTGYQTLNGTDRIAVTGGMFNVTDFLTSEYNKSHTVFIVLAAICFVMAIAAPFTILLVSRYKDLDAALRQRDLVFTTWGMLPTSSIPDNVKEGKDLQLLLLFMKHLNAKQREENG</sequence>
<feature type="transmembrane region" description="Helical" evidence="2">
    <location>
        <begin position="190"/>
        <end position="216"/>
    </location>
</feature>
<feature type="transmembrane region" description="Helical" evidence="2">
    <location>
        <begin position="1645"/>
        <end position="1668"/>
    </location>
</feature>